<sequence>MGVLGAVKIKNVVTISAFLIGHITCIPFDFEPVESLRILVCGVIGEFYFPLESLRMLVSGVICQLYFLASKVIQTHKWKCQMGCLRHQHSAPFI</sequence>
<comment type="caution">
    <text evidence="1">The sequence shown here is derived from an EMBL/GenBank/DDBJ whole genome shotgun (WGS) entry which is preliminary data.</text>
</comment>
<reference evidence="2" key="1">
    <citation type="journal article" date="2023" name="G3 (Bethesda)">
        <title>Genome assembly and association tests identify interacting loci associated with vigor, precocity, and sex in interspecific pistachio rootstocks.</title>
        <authorList>
            <person name="Palmer W."/>
            <person name="Jacygrad E."/>
            <person name="Sagayaradj S."/>
            <person name="Cavanaugh K."/>
            <person name="Han R."/>
            <person name="Bertier L."/>
            <person name="Beede B."/>
            <person name="Kafkas S."/>
            <person name="Golino D."/>
            <person name="Preece J."/>
            <person name="Michelmore R."/>
        </authorList>
    </citation>
    <scope>NUCLEOTIDE SEQUENCE [LARGE SCALE GENOMIC DNA]</scope>
</reference>
<evidence type="ECO:0000313" key="1">
    <source>
        <dbReference type="EMBL" id="KAJ0090182.1"/>
    </source>
</evidence>
<accession>A0ACC1AU21</accession>
<gene>
    <name evidence="1" type="ORF">Patl1_14190</name>
</gene>
<dbReference type="Proteomes" id="UP001164250">
    <property type="component" value="Chromosome 8"/>
</dbReference>
<evidence type="ECO:0000313" key="2">
    <source>
        <dbReference type="Proteomes" id="UP001164250"/>
    </source>
</evidence>
<keyword evidence="2" id="KW-1185">Reference proteome</keyword>
<name>A0ACC1AU21_9ROSI</name>
<proteinExistence type="predicted"/>
<organism evidence="1 2">
    <name type="scientific">Pistacia atlantica</name>
    <dbReference type="NCBI Taxonomy" id="434234"/>
    <lineage>
        <taxon>Eukaryota</taxon>
        <taxon>Viridiplantae</taxon>
        <taxon>Streptophyta</taxon>
        <taxon>Embryophyta</taxon>
        <taxon>Tracheophyta</taxon>
        <taxon>Spermatophyta</taxon>
        <taxon>Magnoliopsida</taxon>
        <taxon>eudicotyledons</taxon>
        <taxon>Gunneridae</taxon>
        <taxon>Pentapetalae</taxon>
        <taxon>rosids</taxon>
        <taxon>malvids</taxon>
        <taxon>Sapindales</taxon>
        <taxon>Anacardiaceae</taxon>
        <taxon>Pistacia</taxon>
    </lineage>
</organism>
<dbReference type="EMBL" id="CM047904">
    <property type="protein sequence ID" value="KAJ0090182.1"/>
    <property type="molecule type" value="Genomic_DNA"/>
</dbReference>
<protein>
    <submittedName>
        <fullName evidence="1">Uncharacterized protein</fullName>
    </submittedName>
</protein>